<reference evidence="1" key="1">
    <citation type="submission" date="2016-08" db="EMBL/GenBank/DDBJ databases">
        <authorList>
            <person name="Ngugi D.K."/>
            <person name="Miyake S."/>
            <person name="Stingl U."/>
        </authorList>
    </citation>
    <scope>NUCLEOTIDE SEQUENCE</scope>
    <source>
        <strain evidence="1">SCG-B11WGA-EpuloA1</strain>
    </source>
</reference>
<dbReference type="EMBL" id="LJDB01000064">
    <property type="protein sequence ID" value="ONI39439.1"/>
    <property type="molecule type" value="Genomic_DNA"/>
</dbReference>
<proteinExistence type="predicted"/>
<comment type="caution">
    <text evidence="1">The sequence shown here is derived from an EMBL/GenBank/DDBJ whole genome shotgun (WGS) entry which is preliminary data.</text>
</comment>
<accession>A0ACC8XAM4</accession>
<name>A0ACC8XAM4_9FIRM</name>
<evidence type="ECO:0000313" key="2">
    <source>
        <dbReference type="Proteomes" id="UP000188605"/>
    </source>
</evidence>
<evidence type="ECO:0000313" key="1">
    <source>
        <dbReference type="EMBL" id="ONI39439.1"/>
    </source>
</evidence>
<organism evidence="1 2">
    <name type="scientific">Candidatus Epulonipiscium fishelsonii</name>
    <dbReference type="NCBI Taxonomy" id="77094"/>
    <lineage>
        <taxon>Bacteria</taxon>
        <taxon>Bacillati</taxon>
        <taxon>Bacillota</taxon>
        <taxon>Clostridia</taxon>
        <taxon>Lachnospirales</taxon>
        <taxon>Lachnospiraceae</taxon>
        <taxon>Candidatus Epulonipiscium</taxon>
    </lineage>
</organism>
<keyword evidence="2" id="KW-1185">Reference proteome</keyword>
<gene>
    <name evidence="1" type="ORF">AN396_08525</name>
</gene>
<protein>
    <submittedName>
        <fullName evidence="1">Uncharacterized protein</fullName>
    </submittedName>
</protein>
<dbReference type="Proteomes" id="UP000188605">
    <property type="component" value="Unassembled WGS sequence"/>
</dbReference>
<sequence length="186" mass="22230">MIEYLRFTNAFNENWEFTLNIIDDVAKIILSTKDKDFRVDTNLDNFIICKDKLILVDCFPPIYVSKFEEIKTGEFNFLKPLFIDITVQFIAFMGYVFSNLTRNESFMLDEQNNKQKVYDCYISLDRYLKVINSNTHKASKIGDLLNKRLQCFIDYFNDKYDYSELQLQIKKIFNHKSVRNIIRKDS</sequence>